<comment type="caution">
    <text evidence="15">The sequence shown here is derived from an EMBL/GenBank/DDBJ whole genome shotgun (WGS) entry which is preliminary data.</text>
</comment>
<keyword evidence="8 13" id="KW-0067">ATP-binding</keyword>
<evidence type="ECO:0000259" key="14">
    <source>
        <dbReference type="PROSITE" id="PS50862"/>
    </source>
</evidence>
<keyword evidence="5 13" id="KW-0479">Metal-binding</keyword>
<dbReference type="InterPro" id="IPR018163">
    <property type="entry name" value="Thr/Ala-tRNA-synth_IIc_edit"/>
</dbReference>
<reference evidence="16" key="1">
    <citation type="submission" date="2017-09" db="EMBL/GenBank/DDBJ databases">
        <title>Depth-based differentiation of microbial function through sediment-hosted aquifers and enrichment of novel symbionts in the deep terrestrial subsurface.</title>
        <authorList>
            <person name="Probst A.J."/>
            <person name="Ladd B."/>
            <person name="Jarett J.K."/>
            <person name="Geller-Mcgrath D.E."/>
            <person name="Sieber C.M.K."/>
            <person name="Emerson J.B."/>
            <person name="Anantharaman K."/>
            <person name="Thomas B.C."/>
            <person name="Malmstrom R."/>
            <person name="Stieglmeier M."/>
            <person name="Klingl A."/>
            <person name="Woyke T."/>
            <person name="Ryan C.M."/>
            <person name="Banfield J.F."/>
        </authorList>
    </citation>
    <scope>NUCLEOTIDE SEQUENCE [LARGE SCALE GENOMIC DNA]</scope>
</reference>
<dbReference type="Proteomes" id="UP000228635">
    <property type="component" value="Unassembled WGS sequence"/>
</dbReference>
<dbReference type="PANTHER" id="PTHR11451:SF44">
    <property type="entry name" value="THREONINE--TRNA LIGASE, CHLOROPLASTIC_MITOCHONDRIAL 2"/>
    <property type="match status" value="1"/>
</dbReference>
<evidence type="ECO:0000256" key="13">
    <source>
        <dbReference type="HAMAP-Rule" id="MF_00184"/>
    </source>
</evidence>
<dbReference type="Gene3D" id="3.30.980.10">
    <property type="entry name" value="Threonyl-trna Synthetase, Chain A, domain 2"/>
    <property type="match status" value="1"/>
</dbReference>
<feature type="binding site" evidence="13">
    <location>
        <position position="278"/>
    </location>
    <ligand>
        <name>Zn(2+)</name>
        <dbReference type="ChEBI" id="CHEBI:29105"/>
        <note>catalytic</note>
    </ligand>
</feature>
<dbReference type="PROSITE" id="PS50862">
    <property type="entry name" value="AA_TRNA_LIGASE_II"/>
    <property type="match status" value="1"/>
</dbReference>
<dbReference type="SMART" id="SM00863">
    <property type="entry name" value="tRNA_SAD"/>
    <property type="match status" value="1"/>
</dbReference>
<dbReference type="Gene3D" id="3.30.930.10">
    <property type="entry name" value="Bira Bifunctional Protein, Domain 2"/>
    <property type="match status" value="1"/>
</dbReference>
<dbReference type="GO" id="GO:0005737">
    <property type="term" value="C:cytoplasm"/>
    <property type="evidence" value="ECO:0007669"/>
    <property type="project" value="UniProtKB-SubCell"/>
</dbReference>
<dbReference type="InterPro" id="IPR004154">
    <property type="entry name" value="Anticodon-bd"/>
</dbReference>
<dbReference type="AlphaFoldDB" id="A0A2M6WH27"/>
<accession>A0A2M6WH27</accession>
<dbReference type="InterPro" id="IPR033728">
    <property type="entry name" value="ThrRS_core"/>
</dbReference>
<comment type="subunit">
    <text evidence="13">Homodimer.</text>
</comment>
<dbReference type="Gene3D" id="3.30.54.20">
    <property type="match status" value="1"/>
</dbReference>
<feature type="binding site" evidence="13">
    <location>
        <position position="458"/>
    </location>
    <ligand>
        <name>Zn(2+)</name>
        <dbReference type="ChEBI" id="CHEBI:29105"/>
        <note>catalytic</note>
    </ligand>
</feature>
<proteinExistence type="inferred from homology"/>
<dbReference type="Gene3D" id="3.40.50.800">
    <property type="entry name" value="Anticodon-binding domain"/>
    <property type="match status" value="1"/>
</dbReference>
<keyword evidence="4 13" id="KW-0436">Ligase</keyword>
<dbReference type="GO" id="GO:0000049">
    <property type="term" value="F:tRNA binding"/>
    <property type="evidence" value="ECO:0007669"/>
    <property type="project" value="UniProtKB-KW"/>
</dbReference>
<dbReference type="NCBIfam" id="TIGR00418">
    <property type="entry name" value="thrS"/>
    <property type="match status" value="1"/>
</dbReference>
<keyword evidence="11 13" id="KW-0030">Aminoacyl-tRNA synthetase</keyword>
<dbReference type="SUPFAM" id="SSF55681">
    <property type="entry name" value="Class II aaRS and biotin synthetases"/>
    <property type="match status" value="1"/>
</dbReference>
<evidence type="ECO:0000313" key="15">
    <source>
        <dbReference type="EMBL" id="PIT92024.1"/>
    </source>
</evidence>
<name>A0A2M6WH27_9BACT</name>
<dbReference type="InterPro" id="IPR002320">
    <property type="entry name" value="Thr-tRNA-ligase_IIa"/>
</dbReference>
<comment type="caution">
    <text evidence="13">Lacks conserved residue(s) required for the propagation of feature annotation.</text>
</comment>
<evidence type="ECO:0000256" key="9">
    <source>
        <dbReference type="ARBA" id="ARBA00022884"/>
    </source>
</evidence>
<dbReference type="InterPro" id="IPR006195">
    <property type="entry name" value="aa-tRNA-synth_II"/>
</dbReference>
<dbReference type="Pfam" id="PF00587">
    <property type="entry name" value="tRNA-synt_2b"/>
    <property type="match status" value="1"/>
</dbReference>
<dbReference type="PANTHER" id="PTHR11451">
    <property type="entry name" value="THREONINE-TRNA LIGASE"/>
    <property type="match status" value="1"/>
</dbReference>
<comment type="subcellular location">
    <subcellularLocation>
        <location evidence="13">Cytoplasm</location>
    </subcellularLocation>
</comment>
<dbReference type="CDD" id="cd00771">
    <property type="entry name" value="ThrRS_core"/>
    <property type="match status" value="1"/>
</dbReference>
<keyword evidence="9 13" id="KW-0694">RNA-binding</keyword>
<dbReference type="HAMAP" id="MF_00184">
    <property type="entry name" value="Thr_tRNA_synth"/>
    <property type="match status" value="1"/>
</dbReference>
<dbReference type="GO" id="GO:0005524">
    <property type="term" value="F:ATP binding"/>
    <property type="evidence" value="ECO:0007669"/>
    <property type="project" value="UniProtKB-UniRule"/>
</dbReference>
<evidence type="ECO:0000256" key="6">
    <source>
        <dbReference type="ARBA" id="ARBA00022741"/>
    </source>
</evidence>
<evidence type="ECO:0000313" key="16">
    <source>
        <dbReference type="Proteomes" id="UP000228635"/>
    </source>
</evidence>
<evidence type="ECO:0000256" key="10">
    <source>
        <dbReference type="ARBA" id="ARBA00022917"/>
    </source>
</evidence>
<dbReference type="FunFam" id="3.30.930.10:FF:000002">
    <property type="entry name" value="Threonine--tRNA ligase"/>
    <property type="match status" value="1"/>
</dbReference>
<evidence type="ECO:0000256" key="4">
    <source>
        <dbReference type="ARBA" id="ARBA00022598"/>
    </source>
</evidence>
<dbReference type="GO" id="GO:0006435">
    <property type="term" value="P:threonyl-tRNA aminoacylation"/>
    <property type="evidence" value="ECO:0007669"/>
    <property type="project" value="UniProtKB-UniRule"/>
</dbReference>
<dbReference type="InterPro" id="IPR036621">
    <property type="entry name" value="Anticodon-bd_dom_sf"/>
</dbReference>
<dbReference type="CDD" id="cd00860">
    <property type="entry name" value="ThrRS_anticodon"/>
    <property type="match status" value="1"/>
</dbReference>
<dbReference type="InterPro" id="IPR047246">
    <property type="entry name" value="ThrRS_anticodon"/>
</dbReference>
<comment type="cofactor">
    <cofactor evidence="13">
        <name>Zn(2+)</name>
        <dbReference type="ChEBI" id="CHEBI:29105"/>
    </cofactor>
    <text evidence="13">Binds 1 zinc ion per subunit.</text>
</comment>
<comment type="similarity">
    <text evidence="1 13">Belongs to the class-II aminoacyl-tRNA synthetase family.</text>
</comment>
<dbReference type="SUPFAM" id="SSF52954">
    <property type="entry name" value="Class II aaRS ABD-related"/>
    <property type="match status" value="1"/>
</dbReference>
<keyword evidence="7 13" id="KW-0862">Zinc</keyword>
<dbReference type="InterPro" id="IPR045864">
    <property type="entry name" value="aa-tRNA-synth_II/BPL/LPL"/>
</dbReference>
<evidence type="ECO:0000256" key="12">
    <source>
        <dbReference type="ARBA" id="ARBA00049515"/>
    </source>
</evidence>
<comment type="catalytic activity">
    <reaction evidence="12 13">
        <text>tRNA(Thr) + L-threonine + ATP = L-threonyl-tRNA(Thr) + AMP + diphosphate + H(+)</text>
        <dbReference type="Rhea" id="RHEA:24624"/>
        <dbReference type="Rhea" id="RHEA-COMP:9670"/>
        <dbReference type="Rhea" id="RHEA-COMP:9704"/>
        <dbReference type="ChEBI" id="CHEBI:15378"/>
        <dbReference type="ChEBI" id="CHEBI:30616"/>
        <dbReference type="ChEBI" id="CHEBI:33019"/>
        <dbReference type="ChEBI" id="CHEBI:57926"/>
        <dbReference type="ChEBI" id="CHEBI:78442"/>
        <dbReference type="ChEBI" id="CHEBI:78534"/>
        <dbReference type="ChEBI" id="CHEBI:456215"/>
        <dbReference type="EC" id="6.1.1.3"/>
    </reaction>
</comment>
<dbReference type="FunFam" id="3.30.980.10:FF:000005">
    <property type="entry name" value="Threonyl-tRNA synthetase, mitochondrial"/>
    <property type="match status" value="1"/>
</dbReference>
<evidence type="ECO:0000256" key="2">
    <source>
        <dbReference type="ARBA" id="ARBA00022490"/>
    </source>
</evidence>
<dbReference type="GO" id="GO:0004829">
    <property type="term" value="F:threonine-tRNA ligase activity"/>
    <property type="evidence" value="ECO:0007669"/>
    <property type="project" value="UniProtKB-UniRule"/>
</dbReference>
<keyword evidence="6 13" id="KW-0547">Nucleotide-binding</keyword>
<dbReference type="Pfam" id="PF03129">
    <property type="entry name" value="HGTP_anticodon"/>
    <property type="match status" value="1"/>
</dbReference>
<dbReference type="FunFam" id="3.40.50.800:FF:000001">
    <property type="entry name" value="Threonine--tRNA ligase"/>
    <property type="match status" value="1"/>
</dbReference>
<organism evidence="15 16">
    <name type="scientific">Candidatus Harrisonbacteria bacterium CG10_big_fil_rev_8_21_14_0_10_42_17</name>
    <dbReference type="NCBI Taxonomy" id="1974584"/>
    <lineage>
        <taxon>Bacteria</taxon>
        <taxon>Candidatus Harrisoniibacteriota</taxon>
    </lineage>
</organism>
<keyword evidence="2 13" id="KW-0963">Cytoplasm</keyword>
<keyword evidence="10 13" id="KW-0648">Protein biosynthesis</keyword>
<dbReference type="InterPro" id="IPR012947">
    <property type="entry name" value="tRNA_SAD"/>
</dbReference>
<gene>
    <name evidence="13" type="primary">thrS</name>
    <name evidence="15" type="ORF">COU08_04180</name>
</gene>
<evidence type="ECO:0000256" key="3">
    <source>
        <dbReference type="ARBA" id="ARBA00022555"/>
    </source>
</evidence>
<evidence type="ECO:0000256" key="1">
    <source>
        <dbReference type="ARBA" id="ARBA00008226"/>
    </source>
</evidence>
<evidence type="ECO:0000256" key="8">
    <source>
        <dbReference type="ARBA" id="ARBA00022840"/>
    </source>
</evidence>
<dbReference type="Pfam" id="PF07973">
    <property type="entry name" value="tRNA_SAD"/>
    <property type="match status" value="1"/>
</dbReference>
<dbReference type="SUPFAM" id="SSF55186">
    <property type="entry name" value="ThrRS/AlaRS common domain"/>
    <property type="match status" value="1"/>
</dbReference>
<feature type="domain" description="Aminoacyl-transfer RNA synthetases class-II family profile" evidence="14">
    <location>
        <begin position="173"/>
        <end position="481"/>
    </location>
</feature>
<evidence type="ECO:0000256" key="11">
    <source>
        <dbReference type="ARBA" id="ARBA00023146"/>
    </source>
</evidence>
<evidence type="ECO:0000256" key="5">
    <source>
        <dbReference type="ARBA" id="ARBA00022723"/>
    </source>
</evidence>
<dbReference type="PRINTS" id="PR01047">
    <property type="entry name" value="TRNASYNTHTHR"/>
</dbReference>
<keyword evidence="3 13" id="KW-0820">tRNA-binding</keyword>
<dbReference type="GO" id="GO:0046872">
    <property type="term" value="F:metal ion binding"/>
    <property type="evidence" value="ECO:0007669"/>
    <property type="project" value="UniProtKB-KW"/>
</dbReference>
<evidence type="ECO:0000256" key="7">
    <source>
        <dbReference type="ARBA" id="ARBA00022833"/>
    </source>
</evidence>
<dbReference type="InterPro" id="IPR002314">
    <property type="entry name" value="aa-tRNA-synt_IIb"/>
</dbReference>
<sequence length="583" mass="67542">MSKKQKPNLDHIRHSLAHLLAAAVLELYPDTKLGIGPTIEYGFYYDFKFSKKFTEDDLPKLEELMRGYIQDGLLFSGKKITSAEARKIFKTQPFKLDLIKEFINEKAQLTAYATGTIFRDLCRGGHINSTEEIDPRAFKLTHLAGAYWRGDENNDQLTRIYGLAFHTKQELNDHLAMLEEAKKRDHKKLGRELDLFTFSELVGSGLPLWTPKGTILRNLLDVFVWELRKQHGYERVEIPHIAKKELYEASGHWKKFSEELFKIKTREGHEFAMKPMNCPHHTQIFARRQWSYREMPQRYANTTMCYRDEQSGELSGISRARSFTQDDAHVFCRKDQIKREVLNIWDIVDEFYKACGFPLEVHLSLHDPKELKRYLGSPAIWTEAERAMKQLAKERGIKPIIDIGEAAFYGPKIDFIAKDALGRSWQVATIQLDMNQPKRFGLTYINEQGKQEQVFMIHAAIMGSIERFLSVFIEHTAGKFPVWVAPVQVAILPISEQFELYAHEVHKTLVKHDIRVEEKLATETLGKRIRGAELERIPYILVVGEKEQKVGSVNVRHYKDGTLGEQSISSFLKKIQEEISRRT</sequence>
<feature type="binding site" evidence="13">
    <location>
        <position position="329"/>
    </location>
    <ligand>
        <name>Zn(2+)</name>
        <dbReference type="ChEBI" id="CHEBI:29105"/>
        <note>catalytic</note>
    </ligand>
</feature>
<protein>
    <recommendedName>
        <fullName evidence="13">Threonine--tRNA ligase</fullName>
        <ecNumber evidence="13">6.1.1.3</ecNumber>
    </recommendedName>
    <alternativeName>
        <fullName evidence="13">Threonyl-tRNA synthetase</fullName>
        <shortName evidence="13">ThrRS</shortName>
    </alternativeName>
</protein>
<dbReference type="EMBL" id="PFBA01000035">
    <property type="protein sequence ID" value="PIT92024.1"/>
    <property type="molecule type" value="Genomic_DNA"/>
</dbReference>
<dbReference type="EC" id="6.1.1.3" evidence="13"/>